<feature type="region of interest" description="Disordered" evidence="1">
    <location>
        <begin position="38"/>
        <end position="76"/>
    </location>
</feature>
<organism evidence="2 3">
    <name type="scientific">Nocardioides flavescens</name>
    <dbReference type="NCBI Taxonomy" id="2691959"/>
    <lineage>
        <taxon>Bacteria</taxon>
        <taxon>Bacillati</taxon>
        <taxon>Actinomycetota</taxon>
        <taxon>Actinomycetes</taxon>
        <taxon>Propionibacteriales</taxon>
        <taxon>Nocardioidaceae</taxon>
        <taxon>Nocardioides</taxon>
    </lineage>
</organism>
<evidence type="ECO:0000256" key="1">
    <source>
        <dbReference type="SAM" id="MobiDB-lite"/>
    </source>
</evidence>
<accession>A0A6L7EYD1</accession>
<feature type="compositionally biased region" description="Gly residues" evidence="1">
    <location>
        <begin position="59"/>
        <end position="69"/>
    </location>
</feature>
<dbReference type="Proteomes" id="UP000473325">
    <property type="component" value="Unassembled WGS sequence"/>
</dbReference>
<sequence>MTYYFCLKHHTVEEAEGCRANNRLGPYDTEAEAARALEKVEERNEAWDNDPKWNDDAGSGSGSGSGSGAGDSSAGS</sequence>
<feature type="compositionally biased region" description="Basic and acidic residues" evidence="1">
    <location>
        <begin position="38"/>
        <end position="55"/>
    </location>
</feature>
<protein>
    <recommendedName>
        <fullName evidence="4">SPOR domain-containing protein</fullName>
    </recommendedName>
</protein>
<dbReference type="AlphaFoldDB" id="A0A6L7EYD1"/>
<evidence type="ECO:0000313" key="2">
    <source>
        <dbReference type="EMBL" id="MXG88482.1"/>
    </source>
</evidence>
<proteinExistence type="predicted"/>
<evidence type="ECO:0008006" key="4">
    <source>
        <dbReference type="Google" id="ProtNLM"/>
    </source>
</evidence>
<comment type="caution">
    <text evidence="2">The sequence shown here is derived from an EMBL/GenBank/DDBJ whole genome shotgun (WGS) entry which is preliminary data.</text>
</comment>
<name>A0A6L7EYD1_9ACTN</name>
<dbReference type="EMBL" id="WUEK01000002">
    <property type="protein sequence ID" value="MXG88482.1"/>
    <property type="molecule type" value="Genomic_DNA"/>
</dbReference>
<dbReference type="RefSeq" id="WP_160875015.1">
    <property type="nucleotide sequence ID" value="NZ_WUEK01000002.1"/>
</dbReference>
<evidence type="ECO:0000313" key="3">
    <source>
        <dbReference type="Proteomes" id="UP000473325"/>
    </source>
</evidence>
<reference evidence="2 3" key="1">
    <citation type="submission" date="2019-12" db="EMBL/GenBank/DDBJ databases">
        <authorList>
            <person name="Kun Z."/>
        </authorList>
    </citation>
    <scope>NUCLEOTIDE SEQUENCE [LARGE SCALE GENOMIC DNA]</scope>
    <source>
        <strain evidence="2 3">YIM 123512</strain>
    </source>
</reference>
<gene>
    <name evidence="2" type="ORF">GRQ65_02855</name>
</gene>
<keyword evidence="3" id="KW-1185">Reference proteome</keyword>